<dbReference type="SUPFAM" id="SSF160443">
    <property type="entry name" value="SMR domain-like"/>
    <property type="match status" value="1"/>
</dbReference>
<dbReference type="GO" id="GO:0140664">
    <property type="term" value="F:ATP-dependent DNA damage sensor activity"/>
    <property type="evidence" value="ECO:0007669"/>
    <property type="project" value="InterPro"/>
</dbReference>
<accession>A0A1I5S853</accession>
<dbReference type="InterPro" id="IPR007696">
    <property type="entry name" value="DNA_mismatch_repair_MutS_core"/>
</dbReference>
<dbReference type="InterPro" id="IPR036063">
    <property type="entry name" value="Smr_dom_sf"/>
</dbReference>
<evidence type="ECO:0000256" key="9">
    <source>
        <dbReference type="SAM" id="Coils"/>
    </source>
</evidence>
<evidence type="ECO:0000313" key="12">
    <source>
        <dbReference type="Proteomes" id="UP000198577"/>
    </source>
</evidence>
<organism evidence="11 12">
    <name type="scientific">Caldicoprobacter faecalis</name>
    <dbReference type="NCBI Taxonomy" id="937334"/>
    <lineage>
        <taxon>Bacteria</taxon>
        <taxon>Bacillati</taxon>
        <taxon>Bacillota</taxon>
        <taxon>Clostridia</taxon>
        <taxon>Caldicoprobacterales</taxon>
        <taxon>Caldicoprobacteraceae</taxon>
        <taxon>Caldicoprobacter</taxon>
    </lineage>
</organism>
<dbReference type="Pfam" id="PF20297">
    <property type="entry name" value="MSSS"/>
    <property type="match status" value="1"/>
</dbReference>
<dbReference type="CDD" id="cd03280">
    <property type="entry name" value="ABC_MutS2"/>
    <property type="match status" value="1"/>
</dbReference>
<evidence type="ECO:0000313" key="11">
    <source>
        <dbReference type="EMBL" id="SFP66869.1"/>
    </source>
</evidence>
<feature type="binding site" evidence="8">
    <location>
        <begin position="336"/>
        <end position="343"/>
    </location>
    <ligand>
        <name>ATP</name>
        <dbReference type="ChEBI" id="CHEBI:30616"/>
    </ligand>
</feature>
<keyword evidence="12" id="KW-1185">Reference proteome</keyword>
<dbReference type="GO" id="GO:0072344">
    <property type="term" value="P:rescue of stalled ribosome"/>
    <property type="evidence" value="ECO:0007669"/>
    <property type="project" value="UniProtKB-UniRule"/>
</dbReference>
<dbReference type="Gene3D" id="3.30.1370.110">
    <property type="match status" value="1"/>
</dbReference>
<dbReference type="InterPro" id="IPR046893">
    <property type="entry name" value="MSSS"/>
</dbReference>
<gene>
    <name evidence="8" type="primary">mutS2</name>
    <name evidence="8" type="synonym">rqcU</name>
    <name evidence="11" type="ORF">SAMN05444406_10228</name>
</gene>
<comment type="function">
    <text evidence="8">Acts as a ribosome collision sensor, splitting the ribosome into its 2 subunits. Detects stalled/collided 70S ribosomes which it binds and splits by an ATP-hydrolysis driven conformational change. Acts upstream of the ribosome quality control system (RQC), a ribosome-associated complex that mediates the extraction of incompletely synthesized nascent chains from stalled ribosomes and their subsequent degradation. Probably generates substrates for RQC.</text>
</comment>
<evidence type="ECO:0000256" key="2">
    <source>
        <dbReference type="ARBA" id="ARBA00022730"/>
    </source>
</evidence>
<dbReference type="EMBL" id="FOXR01000002">
    <property type="protein sequence ID" value="SFP66869.1"/>
    <property type="molecule type" value="Genomic_DNA"/>
</dbReference>
<dbReference type="GO" id="GO:0043023">
    <property type="term" value="F:ribosomal large subunit binding"/>
    <property type="evidence" value="ECO:0007669"/>
    <property type="project" value="UniProtKB-UniRule"/>
</dbReference>
<dbReference type="EC" id="3.6.4.-" evidence="8"/>
<dbReference type="Proteomes" id="UP000198577">
    <property type="component" value="Unassembled WGS sequence"/>
</dbReference>
<dbReference type="CDD" id="cd06503">
    <property type="entry name" value="ATP-synt_Fo_b"/>
    <property type="match status" value="1"/>
</dbReference>
<keyword evidence="1 8" id="KW-0540">Nuclease</keyword>
<comment type="function">
    <text evidence="8">Endonuclease that is involved in the suppression of homologous recombination and thus may have a key role in the control of bacterial genetic diversity.</text>
</comment>
<dbReference type="Pfam" id="PF01713">
    <property type="entry name" value="Smr"/>
    <property type="match status" value="1"/>
</dbReference>
<dbReference type="InterPro" id="IPR002625">
    <property type="entry name" value="Smr_dom"/>
</dbReference>
<feature type="domain" description="Smr" evidence="10">
    <location>
        <begin position="719"/>
        <end position="794"/>
    </location>
</feature>
<dbReference type="PROSITE" id="PS00486">
    <property type="entry name" value="DNA_MISMATCH_REPAIR_2"/>
    <property type="match status" value="1"/>
</dbReference>
<keyword evidence="2 8" id="KW-0699">rRNA-binding</keyword>
<evidence type="ECO:0000256" key="4">
    <source>
        <dbReference type="ARBA" id="ARBA00022801"/>
    </source>
</evidence>
<dbReference type="EC" id="3.1.-.-" evidence="8"/>
<proteinExistence type="inferred from homology"/>
<keyword evidence="3 8" id="KW-0547">Nucleotide-binding</keyword>
<keyword evidence="8" id="KW-0255">Endonuclease</keyword>
<dbReference type="NCBIfam" id="TIGR01069">
    <property type="entry name" value="mutS2"/>
    <property type="match status" value="1"/>
</dbReference>
<sequence>MNDRTFRALEYDKIIDMLTSHTVSAPGREMAQSLVPYTDRDKVISALAETEEALRIMVKYGMSPLGEFPDIRSHLRRVEKRAILSPEELLEIGRVLRTCASLKEAFKSKDGLNDAGLTVIPSLVYQLKPHSDLMSEIFRCIEPDGRIADGASPELHSIRRNIVRCQEKIKELLNGYIQSPQYQKFLQEPIVTIRNGRYVIPVKQEYRSNVPGLVHDQSASGATLFIEPMPVVEANNKLREWMLKEEQEIERILARLTEEVWKVREDIRSSFEILSRLDFIFAKGKLGHSMRGVVPRIVEGGKVNIVNGRHPLIPHHEVVPISLNLGYDFNTLVITGPNTGGKTVTLKTVGLFVLMAQAGLCLPADYGTEIGIFQKVFADIGDEQSIEQNLSTFSSHMVNIISMINSVDGDSLVLLDELGAGTDPTEGAALAMAILEFLHNSGAKTVATTHYSQLKAFAMMKPGMENASMEFDVETLSPTFRLLIGVPGKSNAFQISRRLGLKEDIIEKAREFLTQEDIRFEDLISDLEYNRTKAREEREKAIKYLKEVEKERQRLAERESELESARQQILRKAREEARMILRQAKEEADQIIKELNRLSQVAAEKERNRAIEQYRMKLKQSLDRLDDELSREARQSQEHNESVREVRLGETVYISTLGQKGQVLTLPDDNGEITVQVGIMKVAVKLSDIRRVDEGDDAATAVMSAKKPSPRMTAVSPEIDLRGQTVDEALLNVDKYLDDAFLAGLKQVTIIHGKGTGALREGIHQYLRHHPHVSSFRLGKYGEGESGVTIVELK</sequence>
<keyword evidence="4 8" id="KW-0378">Hydrolase</keyword>
<evidence type="ECO:0000256" key="8">
    <source>
        <dbReference type="HAMAP-Rule" id="MF_00092"/>
    </source>
</evidence>
<evidence type="ECO:0000256" key="7">
    <source>
        <dbReference type="ARBA" id="ARBA00023125"/>
    </source>
</evidence>
<dbReference type="SMART" id="SM00463">
    <property type="entry name" value="SMR"/>
    <property type="match status" value="1"/>
</dbReference>
<dbReference type="FunFam" id="3.40.50.300:FF:000830">
    <property type="entry name" value="Endonuclease MutS2"/>
    <property type="match status" value="1"/>
</dbReference>
<dbReference type="GO" id="GO:0006298">
    <property type="term" value="P:mismatch repair"/>
    <property type="evidence" value="ECO:0007669"/>
    <property type="project" value="InterPro"/>
</dbReference>
<dbReference type="InterPro" id="IPR027417">
    <property type="entry name" value="P-loop_NTPase"/>
</dbReference>
<dbReference type="PIRSF" id="PIRSF005814">
    <property type="entry name" value="MutS_YshD"/>
    <property type="match status" value="1"/>
</dbReference>
<dbReference type="Gene3D" id="3.40.50.300">
    <property type="entry name" value="P-loop containing nucleotide triphosphate hydrolases"/>
    <property type="match status" value="1"/>
</dbReference>
<dbReference type="GO" id="GO:0016887">
    <property type="term" value="F:ATP hydrolysis activity"/>
    <property type="evidence" value="ECO:0007669"/>
    <property type="project" value="InterPro"/>
</dbReference>
<evidence type="ECO:0000259" key="10">
    <source>
        <dbReference type="PROSITE" id="PS50828"/>
    </source>
</evidence>
<evidence type="ECO:0000256" key="3">
    <source>
        <dbReference type="ARBA" id="ARBA00022741"/>
    </source>
</evidence>
<reference evidence="11 12" key="1">
    <citation type="submission" date="2016-10" db="EMBL/GenBank/DDBJ databases">
        <authorList>
            <person name="de Groot N.N."/>
        </authorList>
    </citation>
    <scope>NUCLEOTIDE SEQUENCE [LARGE SCALE GENOMIC DNA]</scope>
    <source>
        <strain evidence="11 12">DSM 20678</strain>
    </source>
</reference>
<dbReference type="InterPro" id="IPR036187">
    <property type="entry name" value="DNA_mismatch_repair_MutS_sf"/>
</dbReference>
<dbReference type="SMART" id="SM00533">
    <property type="entry name" value="MUTSd"/>
    <property type="match status" value="1"/>
</dbReference>
<dbReference type="GO" id="GO:0019843">
    <property type="term" value="F:rRNA binding"/>
    <property type="evidence" value="ECO:0007669"/>
    <property type="project" value="UniProtKB-UniRule"/>
</dbReference>
<dbReference type="SUPFAM" id="SSF48334">
    <property type="entry name" value="DNA repair protein MutS, domain III"/>
    <property type="match status" value="1"/>
</dbReference>
<keyword evidence="6 8" id="KW-0694">RNA-binding</keyword>
<dbReference type="HAMAP" id="MF_00092">
    <property type="entry name" value="MutS2"/>
    <property type="match status" value="1"/>
</dbReference>
<feature type="coiled-coil region" evidence="9">
    <location>
        <begin position="531"/>
        <end position="642"/>
    </location>
</feature>
<dbReference type="SMART" id="SM00534">
    <property type="entry name" value="MUTSac"/>
    <property type="match status" value="1"/>
</dbReference>
<dbReference type="Pfam" id="PF00488">
    <property type="entry name" value="MutS_V"/>
    <property type="match status" value="1"/>
</dbReference>
<dbReference type="AlphaFoldDB" id="A0A1I5S853"/>
<dbReference type="GO" id="GO:0005524">
    <property type="term" value="F:ATP binding"/>
    <property type="evidence" value="ECO:0007669"/>
    <property type="project" value="UniProtKB-UniRule"/>
</dbReference>
<protein>
    <recommendedName>
        <fullName evidence="8">Endonuclease MutS2</fullName>
        <ecNumber evidence="8">3.1.-.-</ecNumber>
    </recommendedName>
    <alternativeName>
        <fullName evidence="8">Ribosome-associated protein quality control-upstream factor</fullName>
        <shortName evidence="8">RQC-upstream factor</shortName>
        <shortName evidence="8">RqcU</shortName>
        <ecNumber evidence="8">3.6.4.-</ecNumber>
    </alternativeName>
</protein>
<dbReference type="GO" id="GO:0045910">
    <property type="term" value="P:negative regulation of DNA recombination"/>
    <property type="evidence" value="ECO:0007669"/>
    <property type="project" value="InterPro"/>
</dbReference>
<evidence type="ECO:0000256" key="5">
    <source>
        <dbReference type="ARBA" id="ARBA00022840"/>
    </source>
</evidence>
<dbReference type="PANTHER" id="PTHR48466">
    <property type="entry name" value="OS10G0509000 PROTEIN-RELATED"/>
    <property type="match status" value="1"/>
</dbReference>
<evidence type="ECO:0000256" key="1">
    <source>
        <dbReference type="ARBA" id="ARBA00022722"/>
    </source>
</evidence>
<dbReference type="GO" id="GO:0030983">
    <property type="term" value="F:mismatched DNA binding"/>
    <property type="evidence" value="ECO:0007669"/>
    <property type="project" value="InterPro"/>
</dbReference>
<comment type="similarity">
    <text evidence="8">Belongs to the DNA mismatch repair MutS family. MutS2 subfamily.</text>
</comment>
<comment type="subunit">
    <text evidence="8">Homodimer. Binds to stalled ribosomes, contacting rRNA.</text>
</comment>
<dbReference type="GO" id="GO:0004519">
    <property type="term" value="F:endonuclease activity"/>
    <property type="evidence" value="ECO:0007669"/>
    <property type="project" value="UniProtKB-UniRule"/>
</dbReference>
<keyword evidence="5 8" id="KW-0067">ATP-binding</keyword>
<dbReference type="SUPFAM" id="SSF52540">
    <property type="entry name" value="P-loop containing nucleoside triphosphate hydrolases"/>
    <property type="match status" value="1"/>
</dbReference>
<dbReference type="InterPro" id="IPR045076">
    <property type="entry name" value="MutS"/>
</dbReference>
<keyword evidence="7 8" id="KW-0238">DNA-binding</keyword>
<dbReference type="InterPro" id="IPR005747">
    <property type="entry name" value="MutS2"/>
</dbReference>
<evidence type="ECO:0000256" key="6">
    <source>
        <dbReference type="ARBA" id="ARBA00022884"/>
    </source>
</evidence>
<name>A0A1I5S853_9FIRM</name>
<dbReference type="STRING" id="937334.SAMN05444406_10228"/>
<dbReference type="PROSITE" id="PS50828">
    <property type="entry name" value="SMR"/>
    <property type="match status" value="1"/>
</dbReference>
<dbReference type="RefSeq" id="WP_092281844.1">
    <property type="nucleotide sequence ID" value="NZ_FOXR01000002.1"/>
</dbReference>
<dbReference type="InterPro" id="IPR000432">
    <property type="entry name" value="DNA_mismatch_repair_MutS_C"/>
</dbReference>
<dbReference type="OrthoDB" id="9808166at2"/>
<dbReference type="PANTHER" id="PTHR48466:SF2">
    <property type="entry name" value="OS10G0509000 PROTEIN"/>
    <property type="match status" value="1"/>
</dbReference>
<keyword evidence="9" id="KW-0175">Coiled coil</keyword>